<keyword evidence="11" id="KW-0472">Membrane</keyword>
<keyword evidence="15" id="KW-1185">Reference proteome</keyword>
<comment type="catalytic activity">
    <reaction evidence="9 10">
        <text>(R)-pantoate + NADP(+) = 2-dehydropantoate + NADPH + H(+)</text>
        <dbReference type="Rhea" id="RHEA:16233"/>
        <dbReference type="ChEBI" id="CHEBI:11561"/>
        <dbReference type="ChEBI" id="CHEBI:15378"/>
        <dbReference type="ChEBI" id="CHEBI:15980"/>
        <dbReference type="ChEBI" id="CHEBI:57783"/>
        <dbReference type="ChEBI" id="CHEBI:58349"/>
        <dbReference type="EC" id="1.1.1.169"/>
    </reaction>
</comment>
<dbReference type="EMBL" id="JAPDOB010000001">
    <property type="protein sequence ID" value="MCW3796232.1"/>
    <property type="molecule type" value="Genomic_DNA"/>
</dbReference>
<comment type="similarity">
    <text evidence="2 10">Belongs to the ketopantoate reductase family.</text>
</comment>
<dbReference type="PANTHER" id="PTHR43765">
    <property type="entry name" value="2-DEHYDROPANTOATE 2-REDUCTASE-RELATED"/>
    <property type="match status" value="1"/>
</dbReference>
<keyword evidence="5 10" id="KW-0566">Pantothenate biosynthesis</keyword>
<keyword evidence="6 10" id="KW-0521">NADP</keyword>
<proteinExistence type="inferred from homology"/>
<dbReference type="InterPro" id="IPR008927">
    <property type="entry name" value="6-PGluconate_DH-like_C_sf"/>
</dbReference>
<feature type="transmembrane region" description="Helical" evidence="11">
    <location>
        <begin position="6"/>
        <end position="26"/>
    </location>
</feature>
<dbReference type="EC" id="1.1.1.169" evidence="3 10"/>
<dbReference type="InterPro" id="IPR013752">
    <property type="entry name" value="KPA_reductase"/>
</dbReference>
<evidence type="ECO:0000256" key="11">
    <source>
        <dbReference type="SAM" id="Phobius"/>
    </source>
</evidence>
<dbReference type="Pfam" id="PF08546">
    <property type="entry name" value="ApbA_C"/>
    <property type="match status" value="1"/>
</dbReference>
<evidence type="ECO:0000256" key="8">
    <source>
        <dbReference type="ARBA" id="ARBA00032024"/>
    </source>
</evidence>
<sequence>MSEPRIVVAGAGSIGCYVGGLLAAAGRHVTLLCRERIAAGIRDHGLHLTSLDGLDLHVGAGALTLATDPQALATADLVLVTVKSGATREMARLIAAHAPSEAAVVSLQNGIGNAAALRAELPHRPVLAGMIPFNVVHAGEGRFHRGTSGAPVIEAGRPDLTRALSVPHLAVETSADMAAVLWGKLLINLNNALNALSGLTLHEQLQQRPWRKLLAAQQREALSVLAIAGTKPWSMGPLPVRLLPWVLRLPTPLFRMMARSAVRIDRRARSSMWEDLERRRPTEIDELQGAVVDLAARFGRDVPVNRRVREAIKQAEAAGAGSPHLRPVDLR</sequence>
<evidence type="ECO:0000313" key="14">
    <source>
        <dbReference type="EMBL" id="MCW3796232.1"/>
    </source>
</evidence>
<dbReference type="InterPro" id="IPR013332">
    <property type="entry name" value="KPR_N"/>
</dbReference>
<reference evidence="14 15" key="1">
    <citation type="submission" date="2022-10" db="EMBL/GenBank/DDBJ databases">
        <title>Sphingomonas sp.</title>
        <authorList>
            <person name="Jin C."/>
        </authorList>
    </citation>
    <scope>NUCLEOTIDE SEQUENCE [LARGE SCALE GENOMIC DNA]</scope>
    <source>
        <strain evidence="14 15">BN140010</strain>
    </source>
</reference>
<dbReference type="InterPro" id="IPR003710">
    <property type="entry name" value="ApbA"/>
</dbReference>
<comment type="caution">
    <text evidence="14">The sequence shown here is derived from an EMBL/GenBank/DDBJ whole genome shotgun (WGS) entry which is preliminary data.</text>
</comment>
<evidence type="ECO:0000256" key="10">
    <source>
        <dbReference type="RuleBase" id="RU362068"/>
    </source>
</evidence>
<evidence type="ECO:0000256" key="4">
    <source>
        <dbReference type="ARBA" id="ARBA00019465"/>
    </source>
</evidence>
<keyword evidence="11" id="KW-0812">Transmembrane</keyword>
<evidence type="ECO:0000256" key="7">
    <source>
        <dbReference type="ARBA" id="ARBA00023002"/>
    </source>
</evidence>
<dbReference type="InterPro" id="IPR013328">
    <property type="entry name" value="6PGD_dom2"/>
</dbReference>
<evidence type="ECO:0000313" key="15">
    <source>
        <dbReference type="Proteomes" id="UP001526246"/>
    </source>
</evidence>
<dbReference type="NCBIfam" id="TIGR00745">
    <property type="entry name" value="apbA_panE"/>
    <property type="match status" value="1"/>
</dbReference>
<feature type="domain" description="Ketopantoate reductase N-terminal" evidence="12">
    <location>
        <begin position="6"/>
        <end position="153"/>
    </location>
</feature>
<dbReference type="SUPFAM" id="SSF48179">
    <property type="entry name" value="6-phosphogluconate dehydrogenase C-terminal domain-like"/>
    <property type="match status" value="1"/>
</dbReference>
<gene>
    <name evidence="14" type="ORF">OMW55_00205</name>
</gene>
<evidence type="ECO:0000256" key="6">
    <source>
        <dbReference type="ARBA" id="ARBA00022857"/>
    </source>
</evidence>
<dbReference type="SUPFAM" id="SSF51735">
    <property type="entry name" value="NAD(P)-binding Rossmann-fold domains"/>
    <property type="match status" value="1"/>
</dbReference>
<keyword evidence="7 10" id="KW-0560">Oxidoreductase</keyword>
<keyword evidence="11" id="KW-1133">Transmembrane helix</keyword>
<comment type="function">
    <text evidence="10">Catalyzes the NADPH-dependent reduction of ketopantoate into pantoic acid.</text>
</comment>
<evidence type="ECO:0000259" key="12">
    <source>
        <dbReference type="Pfam" id="PF02558"/>
    </source>
</evidence>
<name>A0ABT3JAX9_9SPHN</name>
<evidence type="ECO:0000256" key="3">
    <source>
        <dbReference type="ARBA" id="ARBA00013014"/>
    </source>
</evidence>
<evidence type="ECO:0000256" key="2">
    <source>
        <dbReference type="ARBA" id="ARBA00007870"/>
    </source>
</evidence>
<evidence type="ECO:0000256" key="9">
    <source>
        <dbReference type="ARBA" id="ARBA00048793"/>
    </source>
</evidence>
<dbReference type="InterPro" id="IPR036291">
    <property type="entry name" value="NAD(P)-bd_dom_sf"/>
</dbReference>
<dbReference type="PANTHER" id="PTHR43765:SF2">
    <property type="entry name" value="2-DEHYDROPANTOATE 2-REDUCTASE"/>
    <property type="match status" value="1"/>
</dbReference>
<dbReference type="InterPro" id="IPR050838">
    <property type="entry name" value="Ketopantoate_reductase"/>
</dbReference>
<evidence type="ECO:0000259" key="13">
    <source>
        <dbReference type="Pfam" id="PF08546"/>
    </source>
</evidence>
<dbReference type="PROSITE" id="PS51257">
    <property type="entry name" value="PROKAR_LIPOPROTEIN"/>
    <property type="match status" value="1"/>
</dbReference>
<dbReference type="Pfam" id="PF02558">
    <property type="entry name" value="ApbA"/>
    <property type="match status" value="1"/>
</dbReference>
<protein>
    <recommendedName>
        <fullName evidence="4 10">2-dehydropantoate 2-reductase</fullName>
        <ecNumber evidence="3 10">1.1.1.169</ecNumber>
    </recommendedName>
    <alternativeName>
        <fullName evidence="8 10">Ketopantoate reductase</fullName>
    </alternativeName>
</protein>
<dbReference type="NCBIfam" id="NF006083">
    <property type="entry name" value="PRK08229.1"/>
    <property type="match status" value="1"/>
</dbReference>
<dbReference type="RefSeq" id="WP_264879993.1">
    <property type="nucleotide sequence ID" value="NZ_JAPDOB010000001.1"/>
</dbReference>
<evidence type="ECO:0000256" key="5">
    <source>
        <dbReference type="ARBA" id="ARBA00022655"/>
    </source>
</evidence>
<dbReference type="Proteomes" id="UP001526246">
    <property type="component" value="Unassembled WGS sequence"/>
</dbReference>
<feature type="domain" description="Ketopantoate reductase C-terminal" evidence="13">
    <location>
        <begin position="177"/>
        <end position="315"/>
    </location>
</feature>
<comment type="pathway">
    <text evidence="1 10">Cofactor biosynthesis; (R)-pantothenate biosynthesis; (R)-pantoate from 3-methyl-2-oxobutanoate: step 2/2.</text>
</comment>
<organism evidence="14 15">
    <name type="scientific">Sphingomonas arvum</name>
    <dbReference type="NCBI Taxonomy" id="2992113"/>
    <lineage>
        <taxon>Bacteria</taxon>
        <taxon>Pseudomonadati</taxon>
        <taxon>Pseudomonadota</taxon>
        <taxon>Alphaproteobacteria</taxon>
        <taxon>Sphingomonadales</taxon>
        <taxon>Sphingomonadaceae</taxon>
        <taxon>Sphingomonas</taxon>
    </lineage>
</organism>
<accession>A0ABT3JAX9</accession>
<dbReference type="GO" id="GO:0008677">
    <property type="term" value="F:2-dehydropantoate 2-reductase activity"/>
    <property type="evidence" value="ECO:0007669"/>
    <property type="project" value="UniProtKB-EC"/>
</dbReference>
<evidence type="ECO:0000256" key="1">
    <source>
        <dbReference type="ARBA" id="ARBA00004994"/>
    </source>
</evidence>
<dbReference type="Gene3D" id="1.10.1040.10">
    <property type="entry name" value="N-(1-d-carboxylethyl)-l-norvaline Dehydrogenase, domain 2"/>
    <property type="match status" value="1"/>
</dbReference>
<dbReference type="Gene3D" id="3.40.50.720">
    <property type="entry name" value="NAD(P)-binding Rossmann-like Domain"/>
    <property type="match status" value="1"/>
</dbReference>